<dbReference type="InterPro" id="IPR027372">
    <property type="entry name" value="Phytase-like_dom"/>
</dbReference>
<dbReference type="Proteomes" id="UP001628091">
    <property type="component" value="Unassembled WGS sequence"/>
</dbReference>
<feature type="chain" id="PRO_5046337824" evidence="1">
    <location>
        <begin position="25"/>
        <end position="733"/>
    </location>
</feature>
<feature type="signal peptide" evidence="1">
    <location>
        <begin position="1"/>
        <end position="24"/>
    </location>
</feature>
<comment type="caution">
    <text evidence="3">The sequence shown here is derived from an EMBL/GenBank/DDBJ whole genome shotgun (WGS) entry which is preliminary data.</text>
</comment>
<dbReference type="SUPFAM" id="SSF63829">
    <property type="entry name" value="Calcium-dependent phosphotriesterase"/>
    <property type="match status" value="1"/>
</dbReference>
<accession>A0ABQ0H2W5</accession>
<reference evidence="3 4" key="1">
    <citation type="submission" date="2024-10" db="EMBL/GenBank/DDBJ databases">
        <title>Isolation, draft genome sequencing and identification of Phyllobacterium sp. NSA23, isolated from leaf soil.</title>
        <authorList>
            <person name="Akita H."/>
        </authorList>
    </citation>
    <scope>NUCLEOTIDE SEQUENCE [LARGE SCALE GENOMIC DNA]</scope>
    <source>
        <strain evidence="3 4">NSA23</strain>
    </source>
</reference>
<dbReference type="InterPro" id="IPR015943">
    <property type="entry name" value="WD40/YVTN_repeat-like_dom_sf"/>
</dbReference>
<evidence type="ECO:0000313" key="4">
    <source>
        <dbReference type="Proteomes" id="UP001628091"/>
    </source>
</evidence>
<proteinExistence type="predicted"/>
<feature type="domain" description="Phytase-like" evidence="2">
    <location>
        <begin position="448"/>
        <end position="712"/>
    </location>
</feature>
<evidence type="ECO:0000313" key="3">
    <source>
        <dbReference type="EMBL" id="GAB1583263.1"/>
    </source>
</evidence>
<keyword evidence="4" id="KW-1185">Reference proteome</keyword>
<keyword evidence="1" id="KW-0732">Signal</keyword>
<dbReference type="Pfam" id="PF13449">
    <property type="entry name" value="Phytase-like"/>
    <property type="match status" value="1"/>
</dbReference>
<name>A0ABQ0H2W5_9HYPH</name>
<protein>
    <submittedName>
        <fullName evidence="3">Esterase-like activity of phytase family protein</fullName>
    </submittedName>
</protein>
<organism evidence="3 4">
    <name type="scientific">Phyllobacterium phragmitis</name>
    <dbReference type="NCBI Taxonomy" id="2670329"/>
    <lineage>
        <taxon>Bacteria</taxon>
        <taxon>Pseudomonadati</taxon>
        <taxon>Pseudomonadota</taxon>
        <taxon>Alphaproteobacteria</taxon>
        <taxon>Hyphomicrobiales</taxon>
        <taxon>Phyllobacteriaceae</taxon>
        <taxon>Phyllobacterium</taxon>
    </lineage>
</organism>
<dbReference type="InterPro" id="IPR052956">
    <property type="entry name" value="Mesenchyme-surface_protein"/>
</dbReference>
<dbReference type="EMBL" id="BAAFZP010000001">
    <property type="protein sequence ID" value="GAB1583263.1"/>
    <property type="molecule type" value="Genomic_DNA"/>
</dbReference>
<dbReference type="SUPFAM" id="SSF75011">
    <property type="entry name" value="3-carboxy-cis,cis-mucoante lactonizing enzyme"/>
    <property type="match status" value="1"/>
</dbReference>
<dbReference type="RefSeq" id="WP_407865732.1">
    <property type="nucleotide sequence ID" value="NZ_BAAFZP010000001.1"/>
</dbReference>
<dbReference type="Gene3D" id="2.130.10.10">
    <property type="entry name" value="YVTN repeat-like/Quinoprotein amine dehydrogenase"/>
    <property type="match status" value="1"/>
</dbReference>
<dbReference type="PANTHER" id="PTHR46928">
    <property type="entry name" value="MESENCHYME-SPECIFIC CELL SURFACE GLYCOPROTEIN"/>
    <property type="match status" value="1"/>
</dbReference>
<gene>
    <name evidence="3" type="ORF">PPNSA23_32060</name>
</gene>
<dbReference type="PANTHER" id="PTHR46928:SF1">
    <property type="entry name" value="MESENCHYME-SPECIFIC CELL SURFACE GLYCOPROTEIN"/>
    <property type="match status" value="1"/>
</dbReference>
<evidence type="ECO:0000259" key="2">
    <source>
        <dbReference type="Pfam" id="PF13449"/>
    </source>
</evidence>
<sequence>MQRRSVYLALFAALTASAAFPAAAEPVFNRIATFPVANNLPADADKATATSSEIIAVSEDGNTLVYSDSPYGGVGFVDITDPAAPKAGGSIKLEGEPTSVAVVNGKILAGVNTSESKTNPSGRLYVIDLATRKAEASCDLGGQPDSVAVSPDKAFLAVAIENERDEELDDGELPQLPAGDLKIFSLKDGAPDCAGMKTVALTGLAEIAPEDPEPEFVSFNARNEIAVTLQENNHIAIVDAASGKVVSHFTAGSVDLDGIDTKSDGALTFDKSLKGALREPDAVKWLDDERLVTANEGDYKGGSRGFTIFAHDGKVLYESGASLERRIAQIGHYPEKRSGKKGIEPEGIEVATFGDAKYIFVATERSSIIGVYKDTGGEPEFVQLLPSGIGPEGLVAIPARNLLVTANETDLVEDGGARSHVMIYRLEEGKPAYPQIASVDKEDGSPLGWGALSGLVADPEQPGRLFAVSDSFYSSAPTIFTIDADKEPAQITNALVVTRGGQPAQKLDLEGITTDGNGGFWLANEGDAKKLVPHAILQVNEKGEIKQEISLPEEILAGQTRFGLEGITRVGEGDDETLWMAVQREWADDPKGTVKLLAYKPKAKEWAAVRYPLDKTEAGWVGLSEITAHDGQLYIVERDNQVGDKAALKKLYRVSLDGLKPAKLGGELPVVQKTLAHDFMPDLKAANGYVLDKLEGFAIGSDGKAYAVTDNDGVDDSSGETLFFTIGNVQALN</sequence>
<evidence type="ECO:0000256" key="1">
    <source>
        <dbReference type="SAM" id="SignalP"/>
    </source>
</evidence>